<evidence type="ECO:0000313" key="2">
    <source>
        <dbReference type="EMBL" id="KAA8644199.1"/>
    </source>
</evidence>
<organism evidence="3 4">
    <name type="scientific">Aspergillus tanneri</name>
    <dbReference type="NCBI Taxonomy" id="1220188"/>
    <lineage>
        <taxon>Eukaryota</taxon>
        <taxon>Fungi</taxon>
        <taxon>Dikarya</taxon>
        <taxon>Ascomycota</taxon>
        <taxon>Pezizomycotina</taxon>
        <taxon>Eurotiomycetes</taxon>
        <taxon>Eurotiomycetidae</taxon>
        <taxon>Eurotiales</taxon>
        <taxon>Aspergillaceae</taxon>
        <taxon>Aspergillus</taxon>
        <taxon>Aspergillus subgen. Circumdati</taxon>
    </lineage>
</organism>
<dbReference type="GeneID" id="54331100"/>
<dbReference type="SUPFAM" id="SSF52317">
    <property type="entry name" value="Class I glutamine amidotransferase-like"/>
    <property type="match status" value="1"/>
</dbReference>
<evidence type="ECO:0000313" key="5">
    <source>
        <dbReference type="Proteomes" id="UP000324241"/>
    </source>
</evidence>
<evidence type="ECO:0000313" key="4">
    <source>
        <dbReference type="Proteomes" id="UP000308092"/>
    </source>
</evidence>
<dbReference type="STRING" id="1220188.A0A4S3JMA2"/>
<sequence>MIHIAILDCDLPVPAVYPTRGLYSSQFRTLLQSAAARLPRNIAIHTTAFDVVGGCLPPLASLRTDPRSENEPPSPSNPLAQPIDAILITGAAAGAYETDTHAWIIPLTSYLRTVYRDFPHVRFFGSCFGHQILAQTLLSSSLKNEPCPHGREMGLVPVSLEERFLASFPSVATLLPDRNLRLQMIHGDWVVPVSRDTNNVVELPEPWMNIGSTAQCPVQGLFCPGRVLTFQGHFEFDVFVNGETCQEFARRMGWDKDRVREWLGLIERGQDGDDAKVAAEIVVMFFADV</sequence>
<reference evidence="3 4" key="1">
    <citation type="submission" date="2019-03" db="EMBL/GenBank/DDBJ databases">
        <title>The genome sequence of a newly discovered highly antifungal drug resistant Aspergillus species, Aspergillus tanneri NIH 1004.</title>
        <authorList>
            <person name="Mounaud S."/>
            <person name="Singh I."/>
            <person name="Joardar V."/>
            <person name="Pakala S."/>
            <person name="Pakala S."/>
            <person name="Venepally P."/>
            <person name="Hoover J."/>
            <person name="Nierman W."/>
            <person name="Chung J."/>
            <person name="Losada L."/>
        </authorList>
    </citation>
    <scope>NUCLEOTIDE SEQUENCE [LARGE SCALE GENOMIC DNA]</scope>
    <source>
        <strain evidence="3 4">NIH1004</strain>
    </source>
</reference>
<evidence type="ECO:0000313" key="3">
    <source>
        <dbReference type="EMBL" id="THC95858.1"/>
    </source>
</evidence>
<comment type="caution">
    <text evidence="3">The sequence shown here is derived from an EMBL/GenBank/DDBJ whole genome shotgun (WGS) entry which is preliminary data.</text>
</comment>
<feature type="region of interest" description="Disordered" evidence="1">
    <location>
        <begin position="62"/>
        <end position="81"/>
    </location>
</feature>
<evidence type="ECO:0000256" key="1">
    <source>
        <dbReference type="SAM" id="MobiDB-lite"/>
    </source>
</evidence>
<accession>A0A4S3JMA2</accession>
<dbReference type="AlphaFoldDB" id="A0A4S3JMA2"/>
<dbReference type="EMBL" id="SOSA01000139">
    <property type="protein sequence ID" value="THC95858.1"/>
    <property type="molecule type" value="Genomic_DNA"/>
</dbReference>
<proteinExistence type="predicted"/>
<dbReference type="OrthoDB" id="1669814at2759"/>
<dbReference type="GO" id="GO:0005829">
    <property type="term" value="C:cytosol"/>
    <property type="evidence" value="ECO:0007669"/>
    <property type="project" value="TreeGrafter"/>
</dbReference>
<dbReference type="Gene3D" id="3.40.50.880">
    <property type="match status" value="1"/>
</dbReference>
<dbReference type="GO" id="GO:0005634">
    <property type="term" value="C:nucleus"/>
    <property type="evidence" value="ECO:0007669"/>
    <property type="project" value="TreeGrafter"/>
</dbReference>
<evidence type="ECO:0008006" key="6">
    <source>
        <dbReference type="Google" id="ProtNLM"/>
    </source>
</evidence>
<gene>
    <name evidence="2" type="ORF">ATNIH1004_008398</name>
    <name evidence="3" type="ORF">EYZ11_004685</name>
</gene>
<dbReference type="RefSeq" id="XP_033423560.1">
    <property type="nucleotide sequence ID" value="XM_033573008.1"/>
</dbReference>
<dbReference type="Proteomes" id="UP000308092">
    <property type="component" value="Unassembled WGS sequence"/>
</dbReference>
<dbReference type="VEuPathDB" id="FungiDB:EYZ11_004685"/>
<dbReference type="EMBL" id="QUQM01000006">
    <property type="protein sequence ID" value="KAA8644199.1"/>
    <property type="molecule type" value="Genomic_DNA"/>
</dbReference>
<dbReference type="PANTHER" id="PTHR42695:SF6">
    <property type="entry name" value="GLUTAMINE AMIDOTRANSFERASE DOMAIN-CONTAINING PROTEIN"/>
    <property type="match status" value="1"/>
</dbReference>
<dbReference type="Proteomes" id="UP000324241">
    <property type="component" value="Unassembled WGS sequence"/>
</dbReference>
<dbReference type="PANTHER" id="PTHR42695">
    <property type="entry name" value="GLUTAMINE AMIDOTRANSFERASE YLR126C-RELATED"/>
    <property type="match status" value="1"/>
</dbReference>
<protein>
    <recommendedName>
        <fullName evidence="6">Glutamine amidotransferase domain-containing protein</fullName>
    </recommendedName>
</protein>
<dbReference type="CDD" id="cd01741">
    <property type="entry name" value="GATase1_1"/>
    <property type="match status" value="1"/>
</dbReference>
<dbReference type="InterPro" id="IPR044992">
    <property type="entry name" value="ChyE-like"/>
</dbReference>
<keyword evidence="4" id="KW-1185">Reference proteome</keyword>
<name>A0A4S3JMA2_9EURO</name>
<reference evidence="2 5" key="2">
    <citation type="submission" date="2019-08" db="EMBL/GenBank/DDBJ databases">
        <title>The genome sequence of a newly discovered highly antifungal drug resistant Aspergillus species, Aspergillus tanneri NIH 1004.</title>
        <authorList>
            <person name="Mounaud S."/>
            <person name="Singh I."/>
            <person name="Joardar V."/>
            <person name="Pakala S."/>
            <person name="Pakala S."/>
            <person name="Venepally P."/>
            <person name="Chung J.K."/>
            <person name="Losada L."/>
            <person name="Nierman W.C."/>
        </authorList>
    </citation>
    <scope>NUCLEOTIDE SEQUENCE [LARGE SCALE GENOMIC DNA]</scope>
    <source>
        <strain evidence="2 5">NIH1004</strain>
    </source>
</reference>
<dbReference type="InterPro" id="IPR029062">
    <property type="entry name" value="Class_I_gatase-like"/>
</dbReference>